<dbReference type="KEGG" id="nid:NPIRD3C_1010"/>
<dbReference type="AlphaFoldDB" id="A0A0C5CAL8"/>
<gene>
    <name evidence="1" type="ORF">NPIRD3C_1010</name>
</gene>
<reference evidence="2" key="1">
    <citation type="submission" date="2015-02" db="EMBL/GenBank/DDBJ databases">
        <title>Characterization of two novel Thaumarchaeota isolated from the Northern Adriatic Sea.</title>
        <authorList>
            <person name="Bayer B."/>
            <person name="Vojvoda J."/>
            <person name="Offre P."/>
            <person name="Srivastava A."/>
            <person name="Elisabeth N."/>
            <person name="Garcia J.A.L."/>
            <person name="Schleper C."/>
            <person name="Herndl G.J."/>
        </authorList>
    </citation>
    <scope>NUCLEOTIDE SEQUENCE [LARGE SCALE GENOMIC DNA]</scope>
    <source>
        <strain evidence="2">D3C</strain>
    </source>
</reference>
<evidence type="ECO:0000313" key="1">
    <source>
        <dbReference type="EMBL" id="AJM92222.1"/>
    </source>
</evidence>
<reference evidence="1 2" key="2">
    <citation type="journal article" date="2016" name="ISME J.">
        <title>Physiological and genomic characterization of two novel marine thaumarchaeal strains indicates niche differentiation.</title>
        <authorList>
            <person name="Bayer B."/>
            <person name="Vojvoda J."/>
            <person name="Offre P."/>
            <person name="Alves R.J."/>
            <person name="Elisabeth N.H."/>
            <person name="Garcia J.A."/>
            <person name="Volland J.M."/>
            <person name="Srivastava A."/>
            <person name="Schleper C."/>
            <person name="Herndl G.J."/>
        </authorList>
    </citation>
    <scope>NUCLEOTIDE SEQUENCE [LARGE SCALE GENOMIC DNA]</scope>
    <source>
        <strain evidence="1 2">D3C</strain>
    </source>
</reference>
<reference evidence="1 2" key="3">
    <citation type="journal article" date="2019" name="Int. J. Syst. Evol. Microbiol.">
        <title>Nitrosopumilus adriaticus sp. nov. and Nitrosopumilus piranensis sp. nov., two ammonia-oxidizing archaea from the Adriatic Sea and members of the class Nitrososphaeria.</title>
        <authorList>
            <person name="Bayer B."/>
            <person name="Vojvoda J."/>
            <person name="Reinthaler T."/>
            <person name="Reyes C."/>
            <person name="Pinto M."/>
            <person name="Herndl G.J."/>
        </authorList>
    </citation>
    <scope>NUCLEOTIDE SEQUENCE [LARGE SCALE GENOMIC DNA]</scope>
    <source>
        <strain evidence="1 2">D3C</strain>
    </source>
</reference>
<dbReference type="Proteomes" id="UP000032027">
    <property type="component" value="Chromosome"/>
</dbReference>
<dbReference type="PATRIC" id="fig|1582439.9.peg.1039"/>
<protein>
    <submittedName>
        <fullName evidence="1">Uncharacterized protein</fullName>
    </submittedName>
</protein>
<proteinExistence type="predicted"/>
<dbReference type="RefSeq" id="WP_148703106.1">
    <property type="nucleotide sequence ID" value="NZ_CP010868.1"/>
</dbReference>
<keyword evidence="2" id="KW-1185">Reference proteome</keyword>
<dbReference type="GeneID" id="41600167"/>
<dbReference type="HOGENOM" id="CLU_2730148_0_0_2"/>
<evidence type="ECO:0000313" key="2">
    <source>
        <dbReference type="Proteomes" id="UP000032027"/>
    </source>
</evidence>
<dbReference type="OrthoDB" id="10405at2157"/>
<dbReference type="EMBL" id="CP010868">
    <property type="protein sequence ID" value="AJM92222.1"/>
    <property type="molecule type" value="Genomic_DNA"/>
</dbReference>
<accession>A0A0C5CAL8</accession>
<organism evidence="1 2">
    <name type="scientific">Nitrosopumilus piranensis</name>
    <dbReference type="NCBI Taxonomy" id="1582439"/>
    <lineage>
        <taxon>Archaea</taxon>
        <taxon>Nitrososphaerota</taxon>
        <taxon>Nitrososphaeria</taxon>
        <taxon>Nitrosopumilales</taxon>
        <taxon>Nitrosopumilaceae</taxon>
        <taxon>Nitrosopumilus</taxon>
    </lineage>
</organism>
<name>A0A0C5CAL8_9ARCH</name>
<sequence>MTPVERKKLQKLDDLILNASSEELKKIQEIDHQNQMEGLSLYDVYLDSSSLINQSVKKPSRKLK</sequence>
<dbReference type="STRING" id="1582439.NPIRD3C_1010"/>